<comment type="similarity">
    <text evidence="1 5">Belongs to the universal ribosomal protein uL30 family.</text>
</comment>
<dbReference type="EMBL" id="FOFS01000012">
    <property type="protein sequence ID" value="SEQ89413.1"/>
    <property type="molecule type" value="Genomic_DNA"/>
</dbReference>
<dbReference type="PIRSF" id="PIRSF002211">
    <property type="entry name" value="Ribosomal_L30_bac-type"/>
    <property type="match status" value="1"/>
</dbReference>
<proteinExistence type="inferred from homology"/>
<evidence type="ECO:0000259" key="6">
    <source>
        <dbReference type="Pfam" id="PF00327"/>
    </source>
</evidence>
<evidence type="ECO:0000256" key="1">
    <source>
        <dbReference type="ARBA" id="ARBA00007594"/>
    </source>
</evidence>
<name>A0A1H9JRN0_9GAMM</name>
<feature type="domain" description="Large ribosomal subunit protein uL30-like ferredoxin-like fold" evidence="6">
    <location>
        <begin position="7"/>
        <end position="56"/>
    </location>
</feature>
<dbReference type="GO" id="GO:0003735">
    <property type="term" value="F:structural constituent of ribosome"/>
    <property type="evidence" value="ECO:0007669"/>
    <property type="project" value="InterPro"/>
</dbReference>
<organism evidence="7 8">
    <name type="scientific">Solimonas aquatica</name>
    <dbReference type="NCBI Taxonomy" id="489703"/>
    <lineage>
        <taxon>Bacteria</taxon>
        <taxon>Pseudomonadati</taxon>
        <taxon>Pseudomonadota</taxon>
        <taxon>Gammaproteobacteria</taxon>
        <taxon>Nevskiales</taxon>
        <taxon>Nevskiaceae</taxon>
        <taxon>Solimonas</taxon>
    </lineage>
</organism>
<evidence type="ECO:0000313" key="8">
    <source>
        <dbReference type="Proteomes" id="UP000199233"/>
    </source>
</evidence>
<evidence type="ECO:0000256" key="4">
    <source>
        <dbReference type="ARBA" id="ARBA00023274"/>
    </source>
</evidence>
<accession>A0A1H9JRN0</accession>
<evidence type="ECO:0000256" key="5">
    <source>
        <dbReference type="HAMAP-Rule" id="MF_01371"/>
    </source>
</evidence>
<dbReference type="Pfam" id="PF00327">
    <property type="entry name" value="Ribosomal_L30"/>
    <property type="match status" value="1"/>
</dbReference>
<sequence>MTANKQLKLTLIRSLAKRLPVHQQCVRGLGLTRRHQTVTVAATPENLGMVRKVSYMLQIEEVV</sequence>
<dbReference type="Gene3D" id="3.30.1390.20">
    <property type="entry name" value="Ribosomal protein L30, ferredoxin-like fold domain"/>
    <property type="match status" value="1"/>
</dbReference>
<dbReference type="InterPro" id="IPR005996">
    <property type="entry name" value="Ribosomal_uL30_bac-type"/>
</dbReference>
<gene>
    <name evidence="5" type="primary">rpmD</name>
    <name evidence="7" type="ORF">SAMN04488038_11242</name>
</gene>
<dbReference type="GO" id="GO:0006412">
    <property type="term" value="P:translation"/>
    <property type="evidence" value="ECO:0007669"/>
    <property type="project" value="UniProtKB-UniRule"/>
</dbReference>
<keyword evidence="3 5" id="KW-0689">Ribosomal protein</keyword>
<reference evidence="7 8" key="1">
    <citation type="submission" date="2016-10" db="EMBL/GenBank/DDBJ databases">
        <authorList>
            <person name="de Groot N.N."/>
        </authorList>
    </citation>
    <scope>NUCLEOTIDE SEQUENCE [LARGE SCALE GENOMIC DNA]</scope>
    <source>
        <strain evidence="7 8">DSM 25927</strain>
    </source>
</reference>
<dbReference type="Proteomes" id="UP000199233">
    <property type="component" value="Unassembled WGS sequence"/>
</dbReference>
<dbReference type="OrthoDB" id="9812790at2"/>
<dbReference type="GO" id="GO:0015934">
    <property type="term" value="C:large ribosomal subunit"/>
    <property type="evidence" value="ECO:0007669"/>
    <property type="project" value="InterPro"/>
</dbReference>
<dbReference type="NCBIfam" id="TIGR01308">
    <property type="entry name" value="rpmD_bact"/>
    <property type="match status" value="1"/>
</dbReference>
<dbReference type="STRING" id="489703.SAMN04488038_11242"/>
<dbReference type="HAMAP" id="MF_01371_B">
    <property type="entry name" value="Ribosomal_uL30_B"/>
    <property type="match status" value="1"/>
</dbReference>
<dbReference type="CDD" id="cd01658">
    <property type="entry name" value="Ribosomal_L30"/>
    <property type="match status" value="1"/>
</dbReference>
<protein>
    <recommendedName>
        <fullName evidence="5">Large ribosomal subunit protein uL30</fullName>
    </recommendedName>
</protein>
<dbReference type="InterPro" id="IPR016082">
    <property type="entry name" value="Ribosomal_uL30_ferredoxin-like"/>
</dbReference>
<evidence type="ECO:0000256" key="3">
    <source>
        <dbReference type="ARBA" id="ARBA00022980"/>
    </source>
</evidence>
<dbReference type="InterPro" id="IPR036919">
    <property type="entry name" value="Ribo_uL30_ferredoxin-like_sf"/>
</dbReference>
<keyword evidence="4 5" id="KW-0687">Ribonucleoprotein</keyword>
<dbReference type="AlphaFoldDB" id="A0A1H9JRN0"/>
<keyword evidence="8" id="KW-1185">Reference proteome</keyword>
<dbReference type="SUPFAM" id="SSF55129">
    <property type="entry name" value="Ribosomal protein L30p/L7e"/>
    <property type="match status" value="1"/>
</dbReference>
<evidence type="ECO:0000313" key="7">
    <source>
        <dbReference type="EMBL" id="SEQ89413.1"/>
    </source>
</evidence>
<comment type="subunit">
    <text evidence="2 5">Part of the 50S ribosomal subunit.</text>
</comment>
<dbReference type="RefSeq" id="WP_093287939.1">
    <property type="nucleotide sequence ID" value="NZ_FOFS01000012.1"/>
</dbReference>
<evidence type="ECO:0000256" key="2">
    <source>
        <dbReference type="ARBA" id="ARBA00011838"/>
    </source>
</evidence>